<gene>
    <name evidence="4" type="ORF">PIG85_06315</name>
</gene>
<organism evidence="4 5">
    <name type="scientific">Winkia neuii subsp. anitrata</name>
    <dbReference type="NCBI Taxonomy" id="29318"/>
    <lineage>
        <taxon>Bacteria</taxon>
        <taxon>Bacillati</taxon>
        <taxon>Actinomycetota</taxon>
        <taxon>Actinomycetes</taxon>
        <taxon>Actinomycetales</taxon>
        <taxon>Actinomycetaceae</taxon>
        <taxon>Winkia</taxon>
    </lineage>
</organism>
<feature type="domain" description="N-acetyltransferase" evidence="3">
    <location>
        <begin position="4"/>
        <end position="164"/>
    </location>
</feature>
<dbReference type="Proteomes" id="UP001211044">
    <property type="component" value="Chromosome"/>
</dbReference>
<dbReference type="InterPro" id="IPR016181">
    <property type="entry name" value="Acyl_CoA_acyltransferase"/>
</dbReference>
<dbReference type="PANTHER" id="PTHR43072">
    <property type="entry name" value="N-ACETYLTRANSFERASE"/>
    <property type="match status" value="1"/>
</dbReference>
<protein>
    <submittedName>
        <fullName evidence="4">GNAT family N-acetyltransferase</fullName>
    </submittedName>
</protein>
<evidence type="ECO:0000256" key="2">
    <source>
        <dbReference type="ARBA" id="ARBA00023315"/>
    </source>
</evidence>
<dbReference type="CDD" id="cd04301">
    <property type="entry name" value="NAT_SF"/>
    <property type="match status" value="1"/>
</dbReference>
<keyword evidence="1" id="KW-0808">Transferase</keyword>
<evidence type="ECO:0000313" key="5">
    <source>
        <dbReference type="Proteomes" id="UP001211044"/>
    </source>
</evidence>
<dbReference type="Gene3D" id="3.40.630.30">
    <property type="match status" value="1"/>
</dbReference>
<evidence type="ECO:0000256" key="1">
    <source>
        <dbReference type="ARBA" id="ARBA00022679"/>
    </source>
</evidence>
<evidence type="ECO:0000259" key="3">
    <source>
        <dbReference type="PROSITE" id="PS51186"/>
    </source>
</evidence>
<dbReference type="EMBL" id="CP116394">
    <property type="protein sequence ID" value="WCE45281.1"/>
    <property type="molecule type" value="Genomic_DNA"/>
</dbReference>
<reference evidence="4" key="1">
    <citation type="submission" date="2023-01" db="EMBL/GenBank/DDBJ databases">
        <title>Comparative Genomic Analysis of the Clinically-Derived Winkia Strain NY0527 Provides Evidence into the Taxonomic Reassignment of Winkia neuii and Characterizes Their Virulence Traits.</title>
        <authorList>
            <person name="Cai X."/>
            <person name="Peng Y."/>
            <person name="Li M."/>
            <person name="Qiu Y."/>
            <person name="Wang Y."/>
            <person name="Xu L."/>
            <person name="Hou Q."/>
        </authorList>
    </citation>
    <scope>NUCLEOTIDE SEQUENCE</scope>
    <source>
        <strain evidence="4">NY0527</strain>
    </source>
</reference>
<dbReference type="RefSeq" id="WP_048707457.1">
    <property type="nucleotide sequence ID" value="NZ_CP116394.1"/>
</dbReference>
<accession>A0AB38XLX4</accession>
<name>A0AB38XLX4_9ACTO</name>
<evidence type="ECO:0000313" key="4">
    <source>
        <dbReference type="EMBL" id="WCE45281.1"/>
    </source>
</evidence>
<dbReference type="AlphaFoldDB" id="A0AB38XLX4"/>
<dbReference type="GO" id="GO:0016747">
    <property type="term" value="F:acyltransferase activity, transferring groups other than amino-acyl groups"/>
    <property type="evidence" value="ECO:0007669"/>
    <property type="project" value="InterPro"/>
</dbReference>
<dbReference type="InterPro" id="IPR000182">
    <property type="entry name" value="GNAT_dom"/>
</dbReference>
<dbReference type="SUPFAM" id="SSF55729">
    <property type="entry name" value="Acyl-CoA N-acyltransferases (Nat)"/>
    <property type="match status" value="1"/>
</dbReference>
<sequence length="168" mass="18585">MGQLRVTEASEDHLEAITRIYNHAIEHTTSVWTEEPVDVANRRAWLAGHQDEGYPVIVALDGNEVVGFASLSAFRPWPGYFACVENSIYVAPECAGKGIGTLLLSSLVERAQPYHTIVAGIEATNDASIRLHQKLGFTKVGEFPQVGNKFGRWLDLTFMEKIVDSQRA</sequence>
<proteinExistence type="predicted"/>
<keyword evidence="2" id="KW-0012">Acyltransferase</keyword>
<dbReference type="PANTHER" id="PTHR43072:SF23">
    <property type="entry name" value="UPF0039 PROTEIN C11D3.02C"/>
    <property type="match status" value="1"/>
</dbReference>
<dbReference type="PROSITE" id="PS51186">
    <property type="entry name" value="GNAT"/>
    <property type="match status" value="1"/>
</dbReference>
<dbReference type="KEGG" id="wne:PIG85_06315"/>
<dbReference type="Pfam" id="PF00583">
    <property type="entry name" value="Acetyltransf_1"/>
    <property type="match status" value="1"/>
</dbReference>